<dbReference type="EMBL" id="JAFIMR010000004">
    <property type="protein sequence ID" value="KAI1879299.1"/>
    <property type="molecule type" value="Genomic_DNA"/>
</dbReference>
<proteinExistence type="predicted"/>
<dbReference type="InterPro" id="IPR054443">
    <property type="entry name" value="Y3-like_dom"/>
</dbReference>
<keyword evidence="4" id="KW-1185">Reference proteome</keyword>
<evidence type="ECO:0000256" key="1">
    <source>
        <dbReference type="SAM" id="SignalP"/>
    </source>
</evidence>
<feature type="domain" description="Glycan binding protein Y3-like" evidence="2">
    <location>
        <begin position="60"/>
        <end position="139"/>
    </location>
</feature>
<organism evidence="3 4">
    <name type="scientific">Neoarthrinium moseri</name>
    <dbReference type="NCBI Taxonomy" id="1658444"/>
    <lineage>
        <taxon>Eukaryota</taxon>
        <taxon>Fungi</taxon>
        <taxon>Dikarya</taxon>
        <taxon>Ascomycota</taxon>
        <taxon>Pezizomycotina</taxon>
        <taxon>Sordariomycetes</taxon>
        <taxon>Xylariomycetidae</taxon>
        <taxon>Amphisphaeriales</taxon>
        <taxon>Apiosporaceae</taxon>
        <taxon>Neoarthrinium</taxon>
    </lineage>
</organism>
<dbReference type="AlphaFoldDB" id="A0A9Q0ASV1"/>
<name>A0A9Q0ASV1_9PEZI</name>
<accession>A0A9Q0ASV1</accession>
<dbReference type="Pfam" id="PF22803">
    <property type="entry name" value="GBD_Y3"/>
    <property type="match status" value="1"/>
</dbReference>
<feature type="signal peptide" evidence="1">
    <location>
        <begin position="1"/>
        <end position="19"/>
    </location>
</feature>
<sequence>MHFSQIFVLPLFSVVAVSGLAIRDADNVDGEAKLAKRNCYPGGVNWGNEYQVALDAVDIVCRDEFVGHYDGLSEWSVCYNLSAGKRVNFNVRRWAGTPGDLSFELCQKYLRLEIVGCGMGGQSYQGNWRFMSDPNSGTC</sequence>
<gene>
    <name evidence="3" type="ORF">JX265_002253</name>
</gene>
<keyword evidence="1" id="KW-0732">Signal</keyword>
<evidence type="ECO:0000313" key="4">
    <source>
        <dbReference type="Proteomes" id="UP000829685"/>
    </source>
</evidence>
<reference evidence="3" key="1">
    <citation type="submission" date="2021-03" db="EMBL/GenBank/DDBJ databases">
        <title>Revisited historic fungal species revealed as producer of novel bioactive compounds through whole genome sequencing and comparative genomics.</title>
        <authorList>
            <person name="Vignolle G.A."/>
            <person name="Hochenegger N."/>
            <person name="Mach R.L."/>
            <person name="Mach-Aigner A.R."/>
            <person name="Javad Rahimi M."/>
            <person name="Salim K.A."/>
            <person name="Chan C.M."/>
            <person name="Lim L.B.L."/>
            <person name="Cai F."/>
            <person name="Druzhinina I.S."/>
            <person name="U'Ren J.M."/>
            <person name="Derntl C."/>
        </authorList>
    </citation>
    <scope>NUCLEOTIDE SEQUENCE</scope>
    <source>
        <strain evidence="3">TUCIM 5799</strain>
    </source>
</reference>
<protein>
    <recommendedName>
        <fullName evidence="2">Glycan binding protein Y3-like domain-containing protein</fullName>
    </recommendedName>
</protein>
<evidence type="ECO:0000313" key="3">
    <source>
        <dbReference type="EMBL" id="KAI1879299.1"/>
    </source>
</evidence>
<dbReference type="Proteomes" id="UP000829685">
    <property type="component" value="Unassembled WGS sequence"/>
</dbReference>
<feature type="chain" id="PRO_5040116115" description="Glycan binding protein Y3-like domain-containing protein" evidence="1">
    <location>
        <begin position="20"/>
        <end position="139"/>
    </location>
</feature>
<evidence type="ECO:0000259" key="2">
    <source>
        <dbReference type="Pfam" id="PF22803"/>
    </source>
</evidence>
<comment type="caution">
    <text evidence="3">The sequence shown here is derived from an EMBL/GenBank/DDBJ whole genome shotgun (WGS) entry which is preliminary data.</text>
</comment>